<name>A0A6J4LWB2_9ACTN</name>
<feature type="region of interest" description="Disordered" evidence="1">
    <location>
        <begin position="40"/>
        <end position="62"/>
    </location>
</feature>
<feature type="compositionally biased region" description="Acidic residues" evidence="1">
    <location>
        <begin position="40"/>
        <end position="52"/>
    </location>
</feature>
<dbReference type="InterPro" id="IPR046038">
    <property type="entry name" value="DUF5996"/>
</dbReference>
<reference evidence="2" key="1">
    <citation type="submission" date="2020-02" db="EMBL/GenBank/DDBJ databases">
        <authorList>
            <person name="Meier V. D."/>
        </authorList>
    </citation>
    <scope>NUCLEOTIDE SEQUENCE</scope>
    <source>
        <strain evidence="2">AVDCRST_MAG34</strain>
    </source>
</reference>
<dbReference type="Pfam" id="PF19459">
    <property type="entry name" value="DUF5996"/>
    <property type="match status" value="1"/>
</dbReference>
<evidence type="ECO:0000256" key="1">
    <source>
        <dbReference type="SAM" id="MobiDB-lite"/>
    </source>
</evidence>
<organism evidence="2">
    <name type="scientific">uncultured Nocardioidaceae bacterium</name>
    <dbReference type="NCBI Taxonomy" id="253824"/>
    <lineage>
        <taxon>Bacteria</taxon>
        <taxon>Bacillati</taxon>
        <taxon>Actinomycetota</taxon>
        <taxon>Actinomycetes</taxon>
        <taxon>Propionibacteriales</taxon>
        <taxon>Nocardioidaceae</taxon>
        <taxon>environmental samples</taxon>
    </lineage>
</organism>
<dbReference type="AlphaFoldDB" id="A0A6J4LWB2"/>
<evidence type="ECO:0000313" key="2">
    <source>
        <dbReference type="EMBL" id="CAA9343630.1"/>
    </source>
</evidence>
<protein>
    <submittedName>
        <fullName evidence="2">Ava_C0101 and related proteins</fullName>
    </submittedName>
</protein>
<dbReference type="EMBL" id="CADCUI010000023">
    <property type="protein sequence ID" value="CAA9343630.1"/>
    <property type="molecule type" value="Genomic_DNA"/>
</dbReference>
<accession>A0A6J4LWB2</accession>
<gene>
    <name evidence="2" type="ORF">AVDCRST_MAG34-1100</name>
</gene>
<sequence>MYLSRRRQVDTHEFGSDRACRGVPAACLGAGVDRVREDGDVSVEDNGADDDPLGGAPHATGWPVLSGPGWQETRDTLHMWTQVVGKVRMAVEPPLNHWWHVPLYVSSRGLTTSLVHHPVTPFEITFDFRAHRLSVDLVDGQAMHVALFPRSVADFYAEVMAALGQLGLDVVINPRPVEVVEAIPFHEDTLHASYDADRAQAFWLALVQTQRVLRRFAAGFAGKNSPVHFFWGSFDLAQTRFSGRPAPRHPGGVPNCPDSVMEEAYSHEVSSCGYWPGGESEGLFYAYAYPVPEGYRSRPVSPAAAGYDDALGEFVLPYADVRRSAAPDPDLLGFFQSAYDAAADLGGWDPALVTGADLTATPGT</sequence>
<proteinExistence type="predicted"/>